<evidence type="ECO:0000313" key="3">
    <source>
        <dbReference type="EMBL" id="QBK31450.1"/>
    </source>
</evidence>
<feature type="domain" description="HTH cro/C1-type" evidence="2">
    <location>
        <begin position="18"/>
        <end position="66"/>
    </location>
</feature>
<dbReference type="PANTHER" id="PTHR36924">
    <property type="entry name" value="ANTITOXIN HIGA-1"/>
    <property type="match status" value="1"/>
</dbReference>
<dbReference type="CDD" id="cd00093">
    <property type="entry name" value="HTH_XRE"/>
    <property type="match status" value="1"/>
</dbReference>
<sequence length="99" mass="10890">MLTRHPSIPPTHPGALLREIVLPETGLTKVAFAQALGVSRQTLYDVLNQKQPVTANLAVRLGKLLGNGAQFWMNMQRNYDLAIAEREVDVTNIPTLVAD</sequence>
<dbReference type="AlphaFoldDB" id="A0A4P6V4G1"/>
<dbReference type="OrthoDB" id="3174593at2"/>
<keyword evidence="1" id="KW-0238">DNA-binding</keyword>
<dbReference type="InterPro" id="IPR010982">
    <property type="entry name" value="Lambda_DNA-bd_dom_sf"/>
</dbReference>
<proteinExistence type="predicted"/>
<evidence type="ECO:0000259" key="2">
    <source>
        <dbReference type="Pfam" id="PF01381"/>
    </source>
</evidence>
<dbReference type="PANTHER" id="PTHR36924:SF1">
    <property type="entry name" value="ANTITOXIN HIGA-1"/>
    <property type="match status" value="1"/>
</dbReference>
<dbReference type="KEGG" id="rpod:E0E05_13045"/>
<evidence type="ECO:0000313" key="4">
    <source>
        <dbReference type="Proteomes" id="UP000293719"/>
    </source>
</evidence>
<dbReference type="InterPro" id="IPR001387">
    <property type="entry name" value="Cro/C1-type_HTH"/>
</dbReference>
<name>A0A4P6V4G1_9HYPH</name>
<protein>
    <submittedName>
        <fullName evidence="3">Addiction module antidote protein, HigA family</fullName>
    </submittedName>
</protein>
<dbReference type="Pfam" id="PF01381">
    <property type="entry name" value="HTH_3"/>
    <property type="match status" value="1"/>
</dbReference>
<dbReference type="SUPFAM" id="SSF47413">
    <property type="entry name" value="lambda repressor-like DNA-binding domains"/>
    <property type="match status" value="1"/>
</dbReference>
<dbReference type="GO" id="GO:0003677">
    <property type="term" value="F:DNA binding"/>
    <property type="evidence" value="ECO:0007669"/>
    <property type="project" value="UniProtKB-KW"/>
</dbReference>
<accession>A0A4P6V4G1</accession>
<dbReference type="Gene3D" id="1.10.260.40">
    <property type="entry name" value="lambda repressor-like DNA-binding domains"/>
    <property type="match status" value="1"/>
</dbReference>
<dbReference type="InterPro" id="IPR013430">
    <property type="entry name" value="Toxin_antidote_HigA"/>
</dbReference>
<keyword evidence="4" id="KW-1185">Reference proteome</keyword>
<dbReference type="NCBIfam" id="TIGR02607">
    <property type="entry name" value="antidote_HigA"/>
    <property type="match status" value="1"/>
</dbReference>
<dbReference type="RefSeq" id="WP_131617113.1">
    <property type="nucleotide sequence ID" value="NZ_CP036532.1"/>
</dbReference>
<evidence type="ECO:0000256" key="1">
    <source>
        <dbReference type="ARBA" id="ARBA00023125"/>
    </source>
</evidence>
<gene>
    <name evidence="3" type="primary">higA</name>
    <name evidence="3" type="ORF">E0E05_13045</name>
</gene>
<dbReference type="Proteomes" id="UP000293719">
    <property type="component" value="Chromosome"/>
</dbReference>
<organism evidence="3 4">
    <name type="scientific">Roseitalea porphyridii</name>
    <dbReference type="NCBI Taxonomy" id="1852022"/>
    <lineage>
        <taxon>Bacteria</taxon>
        <taxon>Pseudomonadati</taxon>
        <taxon>Pseudomonadota</taxon>
        <taxon>Alphaproteobacteria</taxon>
        <taxon>Hyphomicrobiales</taxon>
        <taxon>Ahrensiaceae</taxon>
        <taxon>Roseitalea</taxon>
    </lineage>
</organism>
<dbReference type="EMBL" id="CP036532">
    <property type="protein sequence ID" value="QBK31450.1"/>
    <property type="molecule type" value="Genomic_DNA"/>
</dbReference>
<reference evidence="3 4" key="1">
    <citation type="journal article" date="2017" name="Int. J. Syst. Evol. Microbiol.">
        <title>Roseitalea porphyridii gen. nov., sp. nov., isolated from a red alga, and reclassification of Hoeflea suaedae Chung et al. 2013 as Pseudohoeflea suaedae gen. nov., comb. nov.</title>
        <authorList>
            <person name="Hyeon J.W."/>
            <person name="Jeong S.E."/>
            <person name="Baek K."/>
            <person name="Jeon C.O."/>
        </authorList>
    </citation>
    <scope>NUCLEOTIDE SEQUENCE [LARGE SCALE GENOMIC DNA]</scope>
    <source>
        <strain evidence="3 4">MA7-20</strain>
    </source>
</reference>
<dbReference type="GeneID" id="90768229"/>